<dbReference type="STRING" id="1122252.SAMN05660443_1842"/>
<protein>
    <recommendedName>
        <fullName evidence="5">DUF2628 domain-containing protein</fullName>
    </recommendedName>
</protein>
<evidence type="ECO:0000256" key="2">
    <source>
        <dbReference type="SAM" id="Phobius"/>
    </source>
</evidence>
<feature type="compositionally biased region" description="Basic and acidic residues" evidence="1">
    <location>
        <begin position="122"/>
        <end position="154"/>
    </location>
</feature>
<sequence length="177" mass="19573">MPRMPVYRVYQHSKKKSYQAVPVGFSLGAFLASFLWAAANNLWGKAFLLFMGFLMLGGAAVVGALLNSPMLMLAAIAGIALLPLWAGTQGQQWYCDKLEKEGYQLVKRINTQSATNAINSAKRSDKVAEENVKHSKQPKQEGPRFGKDFRDIRDNSAAGSNQPPPQDFSARPWKKGR</sequence>
<keyword evidence="2" id="KW-0812">Transmembrane</keyword>
<organism evidence="3 4">
    <name type="scientific">Marinospirillum celere</name>
    <dbReference type="NCBI Taxonomy" id="1122252"/>
    <lineage>
        <taxon>Bacteria</taxon>
        <taxon>Pseudomonadati</taxon>
        <taxon>Pseudomonadota</taxon>
        <taxon>Gammaproteobacteria</taxon>
        <taxon>Oceanospirillales</taxon>
        <taxon>Oceanospirillaceae</taxon>
        <taxon>Marinospirillum</taxon>
    </lineage>
</organism>
<feature type="transmembrane region" description="Helical" evidence="2">
    <location>
        <begin position="20"/>
        <end position="39"/>
    </location>
</feature>
<keyword evidence="2" id="KW-0472">Membrane</keyword>
<dbReference type="EMBL" id="FOLH01000003">
    <property type="protein sequence ID" value="SFC19706.1"/>
    <property type="molecule type" value="Genomic_DNA"/>
</dbReference>
<keyword evidence="2" id="KW-1133">Transmembrane helix</keyword>
<dbReference type="AlphaFoldDB" id="A0A1I1H7F9"/>
<evidence type="ECO:0000313" key="4">
    <source>
        <dbReference type="Proteomes" id="UP000199058"/>
    </source>
</evidence>
<gene>
    <name evidence="3" type="ORF">SAMN05660443_1842</name>
</gene>
<keyword evidence="4" id="KW-1185">Reference proteome</keyword>
<evidence type="ECO:0000313" key="3">
    <source>
        <dbReference type="EMBL" id="SFC19706.1"/>
    </source>
</evidence>
<dbReference type="Proteomes" id="UP000199058">
    <property type="component" value="Unassembled WGS sequence"/>
</dbReference>
<evidence type="ECO:0008006" key="5">
    <source>
        <dbReference type="Google" id="ProtNLM"/>
    </source>
</evidence>
<accession>A0A1I1H7F9</accession>
<proteinExistence type="predicted"/>
<feature type="transmembrane region" description="Helical" evidence="2">
    <location>
        <begin position="71"/>
        <end position="88"/>
    </location>
</feature>
<feature type="transmembrane region" description="Helical" evidence="2">
    <location>
        <begin position="46"/>
        <end position="65"/>
    </location>
</feature>
<evidence type="ECO:0000256" key="1">
    <source>
        <dbReference type="SAM" id="MobiDB-lite"/>
    </source>
</evidence>
<name>A0A1I1H7F9_9GAMM</name>
<reference evidence="3 4" key="1">
    <citation type="submission" date="2016-10" db="EMBL/GenBank/DDBJ databases">
        <authorList>
            <person name="de Groot N.N."/>
        </authorList>
    </citation>
    <scope>NUCLEOTIDE SEQUENCE [LARGE SCALE GENOMIC DNA]</scope>
    <source>
        <strain evidence="3 4">DSM 18438</strain>
    </source>
</reference>
<feature type="region of interest" description="Disordered" evidence="1">
    <location>
        <begin position="119"/>
        <end position="177"/>
    </location>
</feature>